<dbReference type="InterPro" id="IPR051267">
    <property type="entry name" value="STEAP_metalloreductase"/>
</dbReference>
<keyword evidence="1" id="KW-0560">Oxidoreductase</keyword>
<accession>A0A561T4Z6</accession>
<organism evidence="3 4">
    <name type="scientific">Pseudonocardia hierapolitana</name>
    <dbReference type="NCBI Taxonomy" id="1128676"/>
    <lineage>
        <taxon>Bacteria</taxon>
        <taxon>Bacillati</taxon>
        <taxon>Actinomycetota</taxon>
        <taxon>Actinomycetes</taxon>
        <taxon>Pseudonocardiales</taxon>
        <taxon>Pseudonocardiaceae</taxon>
        <taxon>Pseudonocardia</taxon>
    </lineage>
</organism>
<dbReference type="Proteomes" id="UP000321261">
    <property type="component" value="Unassembled WGS sequence"/>
</dbReference>
<evidence type="ECO:0000259" key="2">
    <source>
        <dbReference type="Pfam" id="PF03807"/>
    </source>
</evidence>
<comment type="caution">
    <text evidence="3">The sequence shown here is derived from an EMBL/GenBank/DDBJ whole genome shotgun (WGS) entry which is preliminary data.</text>
</comment>
<dbReference type="PANTHER" id="PTHR14239:SF10">
    <property type="entry name" value="REDUCTASE"/>
    <property type="match status" value="1"/>
</dbReference>
<dbReference type="InterPro" id="IPR028939">
    <property type="entry name" value="P5C_Rdtase_cat_N"/>
</dbReference>
<evidence type="ECO:0000313" key="4">
    <source>
        <dbReference type="Proteomes" id="UP000321261"/>
    </source>
</evidence>
<feature type="domain" description="Pyrroline-5-carboxylate reductase catalytic N-terminal" evidence="2">
    <location>
        <begin position="11"/>
        <end position="100"/>
    </location>
</feature>
<dbReference type="EMBL" id="VIWU01000001">
    <property type="protein sequence ID" value="TWF82187.1"/>
    <property type="molecule type" value="Genomic_DNA"/>
</dbReference>
<dbReference type="Gene3D" id="3.40.50.720">
    <property type="entry name" value="NAD(P)-binding Rossmann-like Domain"/>
    <property type="match status" value="1"/>
</dbReference>
<dbReference type="PANTHER" id="PTHR14239">
    <property type="entry name" value="DUDULIN-RELATED"/>
    <property type="match status" value="1"/>
</dbReference>
<dbReference type="AlphaFoldDB" id="A0A561T4Z6"/>
<dbReference type="Pfam" id="PF03807">
    <property type="entry name" value="F420_oxidored"/>
    <property type="match status" value="1"/>
</dbReference>
<proteinExistence type="predicted"/>
<evidence type="ECO:0000313" key="3">
    <source>
        <dbReference type="EMBL" id="TWF82187.1"/>
    </source>
</evidence>
<sequence>MTGGLAETMEITIIGTGNMARGIATRALAGGHSVTLLGTEVVKAEALADELSGDVRAGQVGDPLSGDVVVIAVWYAALDDVLRRYGDQLDNKVVVDITNPIDVESFEPLALEAGSAAQEIAAKAPGAKVVKAFNTTFAGTLGEGRVAGHPLDVLIASDHADAKQAVSRLVADARMRPIDAGPLKRAREIEALGYLHMALQQPLDTKYASAVKVLS</sequence>
<dbReference type="SUPFAM" id="SSF51735">
    <property type="entry name" value="NAD(P)-binding Rossmann-fold domains"/>
    <property type="match status" value="1"/>
</dbReference>
<evidence type="ECO:0000256" key="1">
    <source>
        <dbReference type="ARBA" id="ARBA00023002"/>
    </source>
</evidence>
<name>A0A561T4Z6_9PSEU</name>
<dbReference type="GO" id="GO:0016491">
    <property type="term" value="F:oxidoreductase activity"/>
    <property type="evidence" value="ECO:0007669"/>
    <property type="project" value="UniProtKB-KW"/>
</dbReference>
<gene>
    <name evidence="3" type="ORF">FHX44_118132</name>
</gene>
<dbReference type="InterPro" id="IPR036291">
    <property type="entry name" value="NAD(P)-bd_dom_sf"/>
</dbReference>
<keyword evidence="4" id="KW-1185">Reference proteome</keyword>
<protein>
    <submittedName>
        <fullName evidence="3">Reduced coenzyme F420:NADP oxidoreductase</fullName>
    </submittedName>
</protein>
<reference evidence="3 4" key="1">
    <citation type="submission" date="2019-06" db="EMBL/GenBank/DDBJ databases">
        <title>Sequencing the genomes of 1000 actinobacteria strains.</title>
        <authorList>
            <person name="Klenk H.-P."/>
        </authorList>
    </citation>
    <scope>NUCLEOTIDE SEQUENCE [LARGE SCALE GENOMIC DNA]</scope>
    <source>
        <strain evidence="3 4">DSM 45671</strain>
    </source>
</reference>